<dbReference type="InterPro" id="IPR004328">
    <property type="entry name" value="BRO1_dom"/>
</dbReference>
<dbReference type="Gene3D" id="1.20.120.560">
    <property type="entry name" value="alix/aip1 in complex with the ypdl late domain"/>
    <property type="match status" value="1"/>
</dbReference>
<dbReference type="KEGG" id="pic:PICST_56033"/>
<dbReference type="Pfam" id="PF13949">
    <property type="entry name" value="ALIX_LYPXL_bnd"/>
    <property type="match status" value="1"/>
</dbReference>
<dbReference type="GO" id="GO:0005768">
    <property type="term" value="C:endosome"/>
    <property type="evidence" value="ECO:0007669"/>
    <property type="project" value="TreeGrafter"/>
</dbReference>
<dbReference type="OrthoDB" id="64867at2759"/>
<dbReference type="CDD" id="cd09241">
    <property type="entry name" value="BRO1_ScRim20-like"/>
    <property type="match status" value="1"/>
</dbReference>
<dbReference type="HOGENOM" id="CLU_007181_2_1_1"/>
<evidence type="ECO:0000259" key="2">
    <source>
        <dbReference type="PROSITE" id="PS51180"/>
    </source>
</evidence>
<sequence length="767" mass="88181">MNTNLLYVPLRQSRPIDMGSELREVIRKDYFQTPSSFEPDLMRISNARNKITLLTNETISQKSEILLKEYYVYLLAVMKKFSDGCVEFGWYGTLTYGPSGPTKSRSLKVELWNIVFQLGSFYSQMALQESRFTDDGLKNACALFQQAAGCFEYICQLVKRETDQSSNSLAIPRDFYGDTVLCLKFLMLAQAQETIWQKALGNTTLKDTVIARLSMSTSDLYGQALEYGNRSDYIKLEWINHIGVKKFHFKAAAYYRMSIVSQDSFEYGEQVALLRVASSSCDSALKYKKYVTQLVVEDLRGLNQTIKDVLRGAEKDNDLVYIKPVPVEKDLKPIAAVSMVKATVPSDLETPVETRKSLFNDLLPYIVIQVAQAFRERQDKYIYERFVEPIQALNNMLVKFITERGLPASIDALQQSENLPDSIIQHSQEILAFGGTDIIEDSITEINKLSMECQQLIDHCNGRLTLDAKEEDMMRQRHGREHWNHQTTEVAARALIERIEKMIQYLDQARDGDSCVLTKYYEIKPYLEIYCGGYKPLSEFIPNSDYSKVDKNMSNIITDLRNAVNQVSVLEEQRKRFLSQVELKAREHNILPSVIEEFKSKQNEMYDENGNVNERSFEVVYDKHIKLFSKEMKFMESTKSTQISLENDIDTLNSRFISDYNTRSSDSQVKRKEALQLLEAVYSKYLEVISNLSEGSKFYNDFLVKGNGVLSECEDYLNQRRLESRELELTISKLLRKEVEEETRATSVGAPITKPGIWSPDQGIKFD</sequence>
<dbReference type="InParanoid" id="A3LQ90"/>
<proteinExistence type="inferred from homology"/>
<evidence type="ECO:0000313" key="4">
    <source>
        <dbReference type="Proteomes" id="UP000002258"/>
    </source>
</evidence>
<dbReference type="Gene3D" id="1.25.40.280">
    <property type="entry name" value="alix/aip1 like domains"/>
    <property type="match status" value="1"/>
</dbReference>
<dbReference type="PANTHER" id="PTHR23030:SF39">
    <property type="entry name" value="PROGRAMMED CELL DEATH 6-INTERACTING PROTEIN"/>
    <property type="match status" value="1"/>
</dbReference>
<dbReference type="PROSITE" id="PS51180">
    <property type="entry name" value="BRO1"/>
    <property type="match status" value="1"/>
</dbReference>
<feature type="domain" description="BRO1" evidence="2">
    <location>
        <begin position="4"/>
        <end position="397"/>
    </location>
</feature>
<gene>
    <name evidence="3" type="ORF">PICST_56033</name>
</gene>
<dbReference type="STRING" id="322104.A3LQ90"/>
<comment type="similarity">
    <text evidence="1">Belongs to the palA/RIM20 family.</text>
</comment>
<dbReference type="Gene3D" id="1.20.140.50">
    <property type="entry name" value="alix/aip1 like domains"/>
    <property type="match status" value="1"/>
</dbReference>
<dbReference type="PANTHER" id="PTHR23030">
    <property type="entry name" value="PCD6 INTERACTING PROTEIN-RELATED"/>
    <property type="match status" value="1"/>
</dbReference>
<name>A3LQ90_PICST</name>
<organism evidence="3 4">
    <name type="scientific">Scheffersomyces stipitis (strain ATCC 58785 / CBS 6054 / NBRC 10063 / NRRL Y-11545)</name>
    <name type="common">Yeast</name>
    <name type="synonym">Pichia stipitis</name>
    <dbReference type="NCBI Taxonomy" id="322104"/>
    <lineage>
        <taxon>Eukaryota</taxon>
        <taxon>Fungi</taxon>
        <taxon>Dikarya</taxon>
        <taxon>Ascomycota</taxon>
        <taxon>Saccharomycotina</taxon>
        <taxon>Pichiomycetes</taxon>
        <taxon>Debaryomycetaceae</taxon>
        <taxon>Scheffersomyces</taxon>
    </lineage>
</organism>
<accession>A3LQ90</accession>
<evidence type="ECO:0000256" key="1">
    <source>
        <dbReference type="ARBA" id="ARBA00038154"/>
    </source>
</evidence>
<dbReference type="RefSeq" id="XP_001383195.2">
    <property type="nucleotide sequence ID" value="XM_001383158.1"/>
</dbReference>
<protein>
    <submittedName>
        <fullName evidence="3">pH-response regulator protein palA/RIM20</fullName>
    </submittedName>
</protein>
<dbReference type="eggNOG" id="KOG2220">
    <property type="taxonomic scope" value="Eukaryota"/>
</dbReference>
<evidence type="ECO:0000313" key="3">
    <source>
        <dbReference type="EMBL" id="ABN65166.2"/>
    </source>
</evidence>
<dbReference type="Proteomes" id="UP000002258">
    <property type="component" value="Chromosome 2"/>
</dbReference>
<dbReference type="CDD" id="cd08915">
    <property type="entry name" value="V_Alix_like"/>
    <property type="match status" value="1"/>
</dbReference>
<dbReference type="EMBL" id="CP000496">
    <property type="protein sequence ID" value="ABN65166.2"/>
    <property type="molecule type" value="Genomic_DNA"/>
</dbReference>
<dbReference type="AlphaFoldDB" id="A3LQ90"/>
<dbReference type="Pfam" id="PF03097">
    <property type="entry name" value="BRO1"/>
    <property type="match status" value="1"/>
</dbReference>
<keyword evidence="4" id="KW-1185">Reference proteome</keyword>
<dbReference type="FunCoup" id="A3LQ90">
    <property type="interactions" value="1200"/>
</dbReference>
<dbReference type="OMA" id="VSHAEEM"/>
<dbReference type="SMART" id="SM01041">
    <property type="entry name" value="BRO1"/>
    <property type="match status" value="1"/>
</dbReference>
<reference evidence="3 4" key="1">
    <citation type="journal article" date="2007" name="Nat. Biotechnol.">
        <title>Genome sequence of the lignocellulose-bioconverting and xylose-fermenting yeast Pichia stipitis.</title>
        <authorList>
            <person name="Jeffries T.W."/>
            <person name="Grigoriev I.V."/>
            <person name="Grimwood J."/>
            <person name="Laplaza J.M."/>
            <person name="Aerts A."/>
            <person name="Salamov A."/>
            <person name="Schmutz J."/>
            <person name="Lindquist E."/>
            <person name="Dehal P."/>
            <person name="Shapiro H."/>
            <person name="Jin Y.S."/>
            <person name="Passoth V."/>
            <person name="Richardson P.M."/>
        </authorList>
    </citation>
    <scope>NUCLEOTIDE SEQUENCE [LARGE SCALE GENOMIC DNA]</scope>
    <source>
        <strain evidence="4">ATCC 58785 / CBS 6054 / NBRC 10063 / NRRL Y-11545</strain>
    </source>
</reference>
<dbReference type="GeneID" id="4837401"/>
<dbReference type="InterPro" id="IPR025304">
    <property type="entry name" value="ALIX_V_dom"/>
</dbReference>
<dbReference type="InterPro" id="IPR038499">
    <property type="entry name" value="BRO1_sf"/>
</dbReference>